<name>A0ACC4AL42_POPAL</name>
<proteinExistence type="predicted"/>
<evidence type="ECO:0000313" key="1">
    <source>
        <dbReference type="EMBL" id="KAL3566954.1"/>
    </source>
</evidence>
<dbReference type="Proteomes" id="UP000309997">
    <property type="component" value="Unassembled WGS sequence"/>
</dbReference>
<keyword evidence="2" id="KW-1185">Reference proteome</keyword>
<accession>A0ACC4AL42</accession>
<comment type="caution">
    <text evidence="1">The sequence shown here is derived from an EMBL/GenBank/DDBJ whole genome shotgun (WGS) entry which is preliminary data.</text>
</comment>
<sequence>MPNCSIDLSLEVILGKAQFLGSESIYSEKSSSNALAELGGSLKNHSSPGSAIRSDILDCSLMSLNMMFHGRHFFQTPAVWAMIYAHFCGSWGHYTCLSWLPSYFSEELSLNLTEAAWVSILPPLASVFVTSIAAQLADKLISNGVEITTVRKICQTIAFLSPALCMTLSSVDLGLPPWEIVGILTAGLALSSFALSGLYCTHQDMSPEYASILLGITNTVGAIPGIVGIPLTGYLLDTTHSWSSNGLCFMRPVSLVFTVQSQSAVEFYIDFNSRATVKNLQIVLRNEYMHVFFSFQKSWLIEHFFPLSGAKEEHCIEESKTLEFLKDLITEYEIPEWETRGFILV</sequence>
<organism evidence="1 2">
    <name type="scientific">Populus alba</name>
    <name type="common">White poplar</name>
    <dbReference type="NCBI Taxonomy" id="43335"/>
    <lineage>
        <taxon>Eukaryota</taxon>
        <taxon>Viridiplantae</taxon>
        <taxon>Streptophyta</taxon>
        <taxon>Embryophyta</taxon>
        <taxon>Tracheophyta</taxon>
        <taxon>Spermatophyta</taxon>
        <taxon>Magnoliopsida</taxon>
        <taxon>eudicotyledons</taxon>
        <taxon>Gunneridae</taxon>
        <taxon>Pentapetalae</taxon>
        <taxon>rosids</taxon>
        <taxon>fabids</taxon>
        <taxon>Malpighiales</taxon>
        <taxon>Salicaceae</taxon>
        <taxon>Saliceae</taxon>
        <taxon>Populus</taxon>
    </lineage>
</organism>
<dbReference type="EMBL" id="RCHU02000018">
    <property type="protein sequence ID" value="KAL3566954.1"/>
    <property type="molecule type" value="Genomic_DNA"/>
</dbReference>
<gene>
    <name evidence="1" type="ORF">D5086_032369</name>
</gene>
<reference evidence="1 2" key="1">
    <citation type="journal article" date="2024" name="Plant Biotechnol. J.">
        <title>Genome and CRISPR/Cas9 system of a widespread forest tree (Populus alba) in the world.</title>
        <authorList>
            <person name="Liu Y.J."/>
            <person name="Jiang P.F."/>
            <person name="Han X.M."/>
            <person name="Li X.Y."/>
            <person name="Wang H.M."/>
            <person name="Wang Y.J."/>
            <person name="Wang X.X."/>
            <person name="Zeng Q.Y."/>
        </authorList>
    </citation>
    <scope>NUCLEOTIDE SEQUENCE [LARGE SCALE GENOMIC DNA]</scope>
    <source>
        <strain evidence="2">cv. PAL-ZL1</strain>
    </source>
</reference>
<evidence type="ECO:0000313" key="2">
    <source>
        <dbReference type="Proteomes" id="UP000309997"/>
    </source>
</evidence>
<protein>
    <submittedName>
        <fullName evidence="1">Uncharacterized protein</fullName>
    </submittedName>
</protein>